<feature type="region of interest" description="Disordered" evidence="10">
    <location>
        <begin position="142"/>
        <end position="165"/>
    </location>
</feature>
<dbReference type="GO" id="GO:0048813">
    <property type="term" value="P:dendrite morphogenesis"/>
    <property type="evidence" value="ECO:0007669"/>
    <property type="project" value="UniProtKB-ARBA"/>
</dbReference>
<evidence type="ECO:0000256" key="4">
    <source>
        <dbReference type="ARBA" id="ARBA00022902"/>
    </source>
</evidence>
<comment type="caution">
    <text evidence="12">The sequence shown here is derived from an EMBL/GenBank/DDBJ whole genome shotgun (WGS) entry which is preliminary data.</text>
</comment>
<keyword evidence="6" id="KW-0804">Transcription</keyword>
<dbReference type="GO" id="GO:0008406">
    <property type="term" value="P:gonad development"/>
    <property type="evidence" value="ECO:0007669"/>
    <property type="project" value="UniProtKB-ARBA"/>
</dbReference>
<dbReference type="SUPFAM" id="SSF54695">
    <property type="entry name" value="POZ domain"/>
    <property type="match status" value="1"/>
</dbReference>
<keyword evidence="5" id="KW-0805">Transcription regulation</keyword>
<dbReference type="PANTHER" id="PTHR23110">
    <property type="entry name" value="BTB DOMAIN TRANSCRIPTION FACTOR"/>
    <property type="match status" value="1"/>
</dbReference>
<keyword evidence="7" id="KW-0539">Nucleus</keyword>
<dbReference type="EMBL" id="JAWJWE010000002">
    <property type="protein sequence ID" value="KAK6642948.1"/>
    <property type="molecule type" value="Genomic_DNA"/>
</dbReference>
<dbReference type="GO" id="GO:0007464">
    <property type="term" value="P:R3/R4 cell fate commitment"/>
    <property type="evidence" value="ECO:0007669"/>
    <property type="project" value="UniProtKB-ARBA"/>
</dbReference>
<name>A0AAN8SAV1_POLSC</name>
<gene>
    <name evidence="12" type="ORF">RUM43_004450</name>
</gene>
<keyword evidence="4" id="KW-0524">Neurogenesis</keyword>
<feature type="domain" description="C2H2-type" evidence="11">
    <location>
        <begin position="397"/>
        <end position="419"/>
    </location>
</feature>
<keyword evidence="3" id="KW-0221">Differentiation</keyword>
<dbReference type="Pfam" id="PF00096">
    <property type="entry name" value="zf-C2H2"/>
    <property type="match status" value="2"/>
</dbReference>
<feature type="compositionally biased region" description="Basic and acidic residues" evidence="10">
    <location>
        <begin position="230"/>
        <end position="252"/>
    </location>
</feature>
<proteinExistence type="predicted"/>
<dbReference type="InterPro" id="IPR000210">
    <property type="entry name" value="BTB/POZ_dom"/>
</dbReference>
<keyword evidence="9" id="KW-0863">Zinc-finger</keyword>
<dbReference type="InterPro" id="IPR013087">
    <property type="entry name" value="Znf_C2H2_type"/>
</dbReference>
<dbReference type="GO" id="GO:0007526">
    <property type="term" value="P:larval somatic muscle development"/>
    <property type="evidence" value="ECO:0007669"/>
    <property type="project" value="UniProtKB-ARBA"/>
</dbReference>
<evidence type="ECO:0000256" key="2">
    <source>
        <dbReference type="ARBA" id="ARBA00022473"/>
    </source>
</evidence>
<keyword evidence="9" id="KW-0862">Zinc</keyword>
<evidence type="ECO:0000259" key="11">
    <source>
        <dbReference type="PROSITE" id="PS50157"/>
    </source>
</evidence>
<dbReference type="SUPFAM" id="SSF57667">
    <property type="entry name" value="beta-beta-alpha zinc fingers"/>
    <property type="match status" value="1"/>
</dbReference>
<evidence type="ECO:0000256" key="10">
    <source>
        <dbReference type="SAM" id="MobiDB-lite"/>
    </source>
</evidence>
<dbReference type="Gene3D" id="3.30.710.10">
    <property type="entry name" value="Potassium Channel Kv1.1, Chain A"/>
    <property type="match status" value="1"/>
</dbReference>
<dbReference type="PROSITE" id="PS50157">
    <property type="entry name" value="ZINC_FINGER_C2H2_2"/>
    <property type="match status" value="1"/>
</dbReference>
<evidence type="ECO:0000256" key="9">
    <source>
        <dbReference type="PROSITE-ProRule" id="PRU00042"/>
    </source>
</evidence>
<comment type="subcellular location">
    <subcellularLocation>
        <location evidence="1">Nucleus</location>
    </subcellularLocation>
</comment>
<dbReference type="Proteomes" id="UP001372834">
    <property type="component" value="Unassembled WGS sequence"/>
</dbReference>
<reference evidence="12 13" key="1">
    <citation type="submission" date="2023-10" db="EMBL/GenBank/DDBJ databases">
        <title>Genomes of two closely related lineages of the louse Polyplax serrata with different host specificities.</title>
        <authorList>
            <person name="Martinu J."/>
            <person name="Tarabai H."/>
            <person name="Stefka J."/>
            <person name="Hypsa V."/>
        </authorList>
    </citation>
    <scope>NUCLEOTIDE SEQUENCE [LARGE SCALE GENOMIC DNA]</scope>
    <source>
        <strain evidence="12">HR10_N</strain>
    </source>
</reference>
<dbReference type="PANTHER" id="PTHR23110:SF111">
    <property type="entry name" value="LONGITUDINALS LACKING PROTEIN, ISOFORMS F_I_K_T"/>
    <property type="match status" value="1"/>
</dbReference>
<dbReference type="Gene3D" id="3.30.160.60">
    <property type="entry name" value="Classic Zinc Finger"/>
    <property type="match status" value="1"/>
</dbReference>
<evidence type="ECO:0000256" key="5">
    <source>
        <dbReference type="ARBA" id="ARBA00023015"/>
    </source>
</evidence>
<comment type="function">
    <text evidence="8">Putative transcription factor required for axon growth and guidance in the central and peripheral nervous systems. Repels CNS axons away from the midline by promoting the expression of the midline repellent sli and its receptor robo.</text>
</comment>
<evidence type="ECO:0000256" key="6">
    <source>
        <dbReference type="ARBA" id="ARBA00023163"/>
    </source>
</evidence>
<keyword evidence="2" id="KW-0217">Developmental protein</keyword>
<accession>A0AAN8SAV1</accession>
<dbReference type="Pfam" id="PF00651">
    <property type="entry name" value="BTB"/>
    <property type="match status" value="1"/>
</dbReference>
<dbReference type="AlphaFoldDB" id="A0AAN8SAV1"/>
<organism evidence="12 13">
    <name type="scientific">Polyplax serrata</name>
    <name type="common">Common mouse louse</name>
    <dbReference type="NCBI Taxonomy" id="468196"/>
    <lineage>
        <taxon>Eukaryota</taxon>
        <taxon>Metazoa</taxon>
        <taxon>Ecdysozoa</taxon>
        <taxon>Arthropoda</taxon>
        <taxon>Hexapoda</taxon>
        <taxon>Insecta</taxon>
        <taxon>Pterygota</taxon>
        <taxon>Neoptera</taxon>
        <taxon>Paraneoptera</taxon>
        <taxon>Psocodea</taxon>
        <taxon>Troctomorpha</taxon>
        <taxon>Phthiraptera</taxon>
        <taxon>Anoplura</taxon>
        <taxon>Polyplacidae</taxon>
        <taxon>Polyplax</taxon>
    </lineage>
</organism>
<dbReference type="GO" id="GO:0045467">
    <property type="term" value="P:R7 cell development"/>
    <property type="evidence" value="ECO:0007669"/>
    <property type="project" value="UniProtKB-ARBA"/>
</dbReference>
<protein>
    <recommendedName>
        <fullName evidence="11">C2H2-type domain-containing protein</fullName>
    </recommendedName>
</protein>
<dbReference type="GO" id="GO:0005634">
    <property type="term" value="C:nucleus"/>
    <property type="evidence" value="ECO:0007669"/>
    <property type="project" value="UniProtKB-SubCell"/>
</dbReference>
<evidence type="ECO:0000256" key="8">
    <source>
        <dbReference type="ARBA" id="ARBA00037382"/>
    </source>
</evidence>
<dbReference type="GO" id="GO:0016199">
    <property type="term" value="P:axon midline choice point recognition"/>
    <property type="evidence" value="ECO:0007669"/>
    <property type="project" value="UniProtKB-ARBA"/>
</dbReference>
<feature type="compositionally biased region" description="Acidic residues" evidence="10">
    <location>
        <begin position="264"/>
        <end position="274"/>
    </location>
</feature>
<dbReference type="InterPro" id="IPR011333">
    <property type="entry name" value="SKP1/BTB/POZ_sf"/>
</dbReference>
<evidence type="ECO:0000256" key="7">
    <source>
        <dbReference type="ARBA" id="ARBA00023242"/>
    </source>
</evidence>
<keyword evidence="9" id="KW-0479">Metal-binding</keyword>
<feature type="region of interest" description="Disordered" evidence="10">
    <location>
        <begin position="202"/>
        <end position="292"/>
    </location>
</feature>
<sequence length="442" mass="50342">MPDKHPILIFNDIKFDQLKSLVAFIYNGSVNVSENNIHAFLSAAQSLLIKGLSEESRDDDRNVENLRKNANIQDVKTNNRKHMGKPQVLRKSDVYFDGSKNFKKGRHFGPKAEGEGYVECEASLSKLQEISFTKYIHHNVNSKTTPKNEKIENKWNGPPSDKLKGSENYIVRSWKHNSLEDINGRHKQNKNNVIKRIKLEKQMNNNSNEDGDDNLDKVNGSPKTNQSTENHSDRQTADEEDENIKKEDEGLERIVLVEPKQEIAEDDEPNSEDFDGIHNSSNEGLVGEGDSLYDGRTPANFYQSPVVDRGVPVPLLMCRTSLSEPDSVEPNWMPQVGRNSKSDHTSQMNANETKAQDLQCRTCAQDLPCPTCTKKYKSRYALNRHILYECGKARKSFSCDECGKKVTRQDTLQKHKLIHLVQHLKKKETEPDLDSPRPKKLC</sequence>
<evidence type="ECO:0000256" key="3">
    <source>
        <dbReference type="ARBA" id="ARBA00022782"/>
    </source>
</evidence>
<dbReference type="PROSITE" id="PS00028">
    <property type="entry name" value="ZINC_FINGER_C2H2_1"/>
    <property type="match status" value="1"/>
</dbReference>
<dbReference type="GO" id="GO:0008270">
    <property type="term" value="F:zinc ion binding"/>
    <property type="evidence" value="ECO:0007669"/>
    <property type="project" value="UniProtKB-KW"/>
</dbReference>
<dbReference type="GO" id="GO:0045476">
    <property type="term" value="P:nurse cell apoptotic process"/>
    <property type="evidence" value="ECO:0007669"/>
    <property type="project" value="UniProtKB-ARBA"/>
</dbReference>
<dbReference type="GO" id="GO:0035167">
    <property type="term" value="P:larval lymph gland hemopoiesis"/>
    <property type="evidence" value="ECO:0007669"/>
    <property type="project" value="UniProtKB-ARBA"/>
</dbReference>
<dbReference type="InterPro" id="IPR036236">
    <property type="entry name" value="Znf_C2H2_sf"/>
</dbReference>
<evidence type="ECO:0000313" key="13">
    <source>
        <dbReference type="Proteomes" id="UP001372834"/>
    </source>
</evidence>
<evidence type="ECO:0000256" key="1">
    <source>
        <dbReference type="ARBA" id="ARBA00004123"/>
    </source>
</evidence>
<dbReference type="SMART" id="SM00355">
    <property type="entry name" value="ZnF_C2H2"/>
    <property type="match status" value="2"/>
</dbReference>
<evidence type="ECO:0000313" key="12">
    <source>
        <dbReference type="EMBL" id="KAK6642948.1"/>
    </source>
</evidence>
<dbReference type="GO" id="GO:0006357">
    <property type="term" value="P:regulation of transcription by RNA polymerase II"/>
    <property type="evidence" value="ECO:0007669"/>
    <property type="project" value="TreeGrafter"/>
</dbReference>
<dbReference type="InterPro" id="IPR051095">
    <property type="entry name" value="Dros_DevTransReg"/>
</dbReference>